<name>A0A8J6E6Y8_9EUKA</name>
<dbReference type="AlphaFoldDB" id="A0A8J6E6Y8"/>
<evidence type="ECO:0000256" key="5">
    <source>
        <dbReference type="ARBA" id="ARBA00023002"/>
    </source>
</evidence>
<evidence type="ECO:0000313" key="9">
    <source>
        <dbReference type="EMBL" id="KAG9390085.1"/>
    </source>
</evidence>
<dbReference type="GO" id="GO:0016903">
    <property type="term" value="F:oxidoreductase activity, acting on the aldehyde or oxo group of donors"/>
    <property type="evidence" value="ECO:0007669"/>
    <property type="project" value="InterPro"/>
</dbReference>
<dbReference type="InterPro" id="IPR033412">
    <property type="entry name" value="PFOR_II"/>
</dbReference>
<dbReference type="Pfam" id="PF17147">
    <property type="entry name" value="PFOR_II"/>
    <property type="match status" value="1"/>
</dbReference>
<dbReference type="FunFam" id="3.40.50.920:FF:000007">
    <property type="entry name" value="Pyruvate:ferredoxin (Flavodoxin) oxidoreductase"/>
    <property type="match status" value="1"/>
</dbReference>
<dbReference type="OrthoDB" id="1688044at2759"/>
<dbReference type="SUPFAM" id="SSF52518">
    <property type="entry name" value="Thiamin diphosphate-binding fold (THDP-binding)"/>
    <property type="match status" value="2"/>
</dbReference>
<dbReference type="Pfam" id="PF02775">
    <property type="entry name" value="TPP_enzyme_C"/>
    <property type="match status" value="1"/>
</dbReference>
<evidence type="ECO:0000259" key="8">
    <source>
        <dbReference type="PROSITE" id="PS51379"/>
    </source>
</evidence>
<dbReference type="Pfam" id="PF01855">
    <property type="entry name" value="POR_N"/>
    <property type="match status" value="1"/>
</dbReference>
<dbReference type="CDD" id="cd07034">
    <property type="entry name" value="TPP_PYR_PFOR_IOR-alpha_like"/>
    <property type="match status" value="1"/>
</dbReference>
<feature type="domain" description="4Fe-4S ferredoxin-type" evidence="8">
    <location>
        <begin position="706"/>
        <end position="735"/>
    </location>
</feature>
<dbReference type="GO" id="GO:0051539">
    <property type="term" value="F:4 iron, 4 sulfur cluster binding"/>
    <property type="evidence" value="ECO:0007669"/>
    <property type="project" value="UniProtKB-KW"/>
</dbReference>
<keyword evidence="9" id="KW-0670">Pyruvate</keyword>
<dbReference type="InterPro" id="IPR029061">
    <property type="entry name" value="THDP-binding"/>
</dbReference>
<dbReference type="SUPFAM" id="SSF53323">
    <property type="entry name" value="Pyruvate-ferredoxin oxidoreductase, PFOR, domain III"/>
    <property type="match status" value="1"/>
</dbReference>
<dbReference type="Gene3D" id="3.30.70.20">
    <property type="match status" value="1"/>
</dbReference>
<dbReference type="SUPFAM" id="SSF52922">
    <property type="entry name" value="TK C-terminal domain-like"/>
    <property type="match status" value="1"/>
</dbReference>
<dbReference type="SUPFAM" id="SSF54862">
    <property type="entry name" value="4Fe-4S ferredoxins"/>
    <property type="match status" value="1"/>
</dbReference>
<dbReference type="PANTHER" id="PTHR32154:SF0">
    <property type="entry name" value="PYRUVATE-FLAVODOXIN OXIDOREDUCTASE-RELATED"/>
    <property type="match status" value="1"/>
</dbReference>
<evidence type="ECO:0000256" key="6">
    <source>
        <dbReference type="ARBA" id="ARBA00023004"/>
    </source>
</evidence>
<dbReference type="Gene3D" id="3.40.920.10">
    <property type="entry name" value="Pyruvate-ferredoxin oxidoreductase, PFOR, domain III"/>
    <property type="match status" value="1"/>
</dbReference>
<keyword evidence="7" id="KW-0411">Iron-sulfur</keyword>
<organism evidence="9 10">
    <name type="scientific">Carpediemonas membranifera</name>
    <dbReference type="NCBI Taxonomy" id="201153"/>
    <lineage>
        <taxon>Eukaryota</taxon>
        <taxon>Metamonada</taxon>
        <taxon>Carpediemonas-like organisms</taxon>
        <taxon>Carpediemonas</taxon>
    </lineage>
</organism>
<evidence type="ECO:0000256" key="7">
    <source>
        <dbReference type="ARBA" id="ARBA00023014"/>
    </source>
</evidence>
<keyword evidence="5" id="KW-0560">Oxidoreductase</keyword>
<dbReference type="Pfam" id="PF01558">
    <property type="entry name" value="POR"/>
    <property type="match status" value="1"/>
</dbReference>
<dbReference type="InterPro" id="IPR011766">
    <property type="entry name" value="TPP_enzyme_TPP-bd"/>
</dbReference>
<gene>
    <name evidence="9" type="ORF">J8273_8122</name>
</gene>
<dbReference type="Proteomes" id="UP000717585">
    <property type="component" value="Unassembled WGS sequence"/>
</dbReference>
<keyword evidence="10" id="KW-1185">Reference proteome</keyword>
<keyword evidence="4" id="KW-0249">Electron transport</keyword>
<evidence type="ECO:0000256" key="2">
    <source>
        <dbReference type="ARBA" id="ARBA00022485"/>
    </source>
</evidence>
<dbReference type="GO" id="GO:0006979">
    <property type="term" value="P:response to oxidative stress"/>
    <property type="evidence" value="ECO:0007669"/>
    <property type="project" value="TreeGrafter"/>
</dbReference>
<dbReference type="InterPro" id="IPR009014">
    <property type="entry name" value="Transketo_C/PFOR_II"/>
</dbReference>
<sequence>MAPHHVLPRQAINYWDGNRATAHIAHAFTEQCFLYPITPSTPMGETLDKLVANGYPNCMGDQVESHQMQSELGVAGAVHGSLTSGALTTTFTCSQGLMLMLPTLHRIAGDGLPGVIHVATRAVGTHTSNIHCDHSDVMACRNTGVCMLSSNDPQSAHDMAAITHLAAIRAKLPFIHFFDGNRTSHEQQLVKAINYDLLESMIDPDALAEFRANNLHPHRPMMRGTIGNNETYWLGYERNNKAYELTPAIVQETMDLFKEVTGREYRLFDYYGHDDAEEVIAVMGSAVGTVKEVVDYLNSQGKKVGVVATHLYRPFSLEACVDAIPKSCTRLTVLDRVKERGSMQPLYFDHLEAVKSSGRPINVIGGIYGIGGQDFTPQMCMEVFSNMARPKPRHNYTIGVDDDVTFQSMPYNHQPMVNTSKPGTIQCIFYGRGSDGTKTATQTGARLIATQTDLEAQAFFTNDAKKSGGMTVSHLRFSPDKIDSAYRITQADYIGIHQPEYARTVDCGDRLRVGGKVLVNYYDNDILVDQLPAKFKRELAERDGKLFMVNAPAINRSVKLSPEKISTALMAAFFRVQELPQLSVDDSMRLYMNEVKNTFKNDLKKLTPNLKVIEMLQENPDLIQEVTYDKEAWLNATDATEEIAIGDVMERYNNLPRSQWNTVWQGTVGKAFKATRAPDLKVSQMLPFGMTPVGTSQLNQDGVAQQVPDWSAENCIECLRCVVSCPHSAIRPVIFREGDARVDAHNANLPEGAKPFQSIPFIKKYAKKLELQDHQFRIQVAPNGCVGCGVCQQECPADAISMPLDRTQIEASMHEQANWDLAMELGVPDFPAPAPASETKQIDLVKTAVKKPLYEFSGACAGCGETPYIKLLTQVLGERLLIAGATGCSSVITASYPFSALTTDGEGRGPAWSRSLFENNAEHGLGMAYTVSYRRNQIARMMTSMLTDSRSLLNDKLAEAFEQWLAGKEDPEESARLCPIIKEMCQRNLTSDTTMSSRHYSTAYRYLQHILRFADFLPKISVWTIGGDGWAYDIGYAGIDHVLCNTEPVKILVLDNEQYSNTGGQLSHAAPPGVVGSLTAAGKDNHKKDLGLIAMSHRNAYVASIAMGADPVHALRCIKEAEAFDGPAIILALASCKDWRIQHGLSRSQKAQKDAVEAGYWPLYSYNPDRAEPLELHQAGVDTEKLDSFLASQGRFNQMRKNTIDERKKIAELKRRLHESVEWKLEMLKRFQREDAKKE</sequence>
<dbReference type="Gene3D" id="3.40.50.920">
    <property type="match status" value="1"/>
</dbReference>
<reference evidence="9" key="1">
    <citation type="submission" date="2021-05" db="EMBL/GenBank/DDBJ databases">
        <title>A free-living protist that lacks canonical eukaryotic 1 DNA replication and segregation systems.</title>
        <authorList>
            <person name="Salas-Leiva D.E."/>
            <person name="Tromer E.C."/>
            <person name="Curtis B.A."/>
            <person name="Jerlstrom-Hultqvist J."/>
            <person name="Kolisko M."/>
            <person name="Yi Z."/>
            <person name="Salas-Leiva J.S."/>
            <person name="Gallot-Lavallee L."/>
            <person name="Kops G.J.P.L."/>
            <person name="Archibald J.M."/>
            <person name="Simpson A.G.B."/>
            <person name="Roger A.J."/>
        </authorList>
    </citation>
    <scope>NUCLEOTIDE SEQUENCE</scope>
    <source>
        <strain evidence="9">BICM</strain>
    </source>
</reference>
<dbReference type="PANTHER" id="PTHR32154">
    <property type="entry name" value="PYRUVATE-FLAVODOXIN OXIDOREDUCTASE-RELATED"/>
    <property type="match status" value="1"/>
</dbReference>
<comment type="caution">
    <text evidence="9">The sequence shown here is derived from an EMBL/GenBank/DDBJ whole genome shotgun (WGS) entry which is preliminary data.</text>
</comment>
<dbReference type="EMBL" id="JAHDYR010000066">
    <property type="protein sequence ID" value="KAG9390085.1"/>
    <property type="molecule type" value="Genomic_DNA"/>
</dbReference>
<evidence type="ECO:0000256" key="4">
    <source>
        <dbReference type="ARBA" id="ARBA00022982"/>
    </source>
</evidence>
<dbReference type="GO" id="GO:0030976">
    <property type="term" value="F:thiamine pyrophosphate binding"/>
    <property type="evidence" value="ECO:0007669"/>
    <property type="project" value="InterPro"/>
</dbReference>
<dbReference type="NCBIfam" id="TIGR02176">
    <property type="entry name" value="pyruv_ox_red"/>
    <property type="match status" value="1"/>
</dbReference>
<dbReference type="InterPro" id="IPR050722">
    <property type="entry name" value="Pyruvate:ferred/Flavod_OxRd"/>
</dbReference>
<dbReference type="GO" id="GO:0005506">
    <property type="term" value="F:iron ion binding"/>
    <property type="evidence" value="ECO:0007669"/>
    <property type="project" value="InterPro"/>
</dbReference>
<dbReference type="InterPro" id="IPR011895">
    <property type="entry name" value="Pyrv_flavodox_OxRed"/>
</dbReference>
<dbReference type="InterPro" id="IPR017896">
    <property type="entry name" value="4Fe4S_Fe-S-bd"/>
</dbReference>
<dbReference type="PROSITE" id="PS51379">
    <property type="entry name" value="4FE4S_FER_2"/>
    <property type="match status" value="2"/>
</dbReference>
<proteinExistence type="predicted"/>
<dbReference type="InterPro" id="IPR019752">
    <property type="entry name" value="Pyrv/ketoisovalerate_OxRed_cat"/>
</dbReference>
<keyword evidence="6" id="KW-0408">Iron</keyword>
<accession>A0A8J6E6Y8</accession>
<dbReference type="Pfam" id="PF12838">
    <property type="entry name" value="Fer4_7"/>
    <property type="match status" value="1"/>
</dbReference>
<dbReference type="Gene3D" id="3.40.50.970">
    <property type="match status" value="2"/>
</dbReference>
<dbReference type="InterPro" id="IPR017900">
    <property type="entry name" value="4Fe4S_Fe_S_CS"/>
</dbReference>
<keyword evidence="2" id="KW-0004">4Fe-4S</keyword>
<keyword evidence="3" id="KW-0479">Metal-binding</keyword>
<evidence type="ECO:0000256" key="3">
    <source>
        <dbReference type="ARBA" id="ARBA00022723"/>
    </source>
</evidence>
<dbReference type="InterPro" id="IPR002880">
    <property type="entry name" value="Pyrv_Fd/Flavodoxin_OxRdtase_N"/>
</dbReference>
<protein>
    <submittedName>
        <fullName evidence="9">Pyruvate-flavodoxin oxidoreductase</fullName>
    </submittedName>
</protein>
<dbReference type="PROSITE" id="PS00198">
    <property type="entry name" value="4FE4S_FER_1"/>
    <property type="match status" value="1"/>
</dbReference>
<evidence type="ECO:0000313" key="10">
    <source>
        <dbReference type="Proteomes" id="UP000717585"/>
    </source>
</evidence>
<dbReference type="GO" id="GO:0022900">
    <property type="term" value="P:electron transport chain"/>
    <property type="evidence" value="ECO:0007669"/>
    <property type="project" value="InterPro"/>
</dbReference>
<dbReference type="InterPro" id="IPR002869">
    <property type="entry name" value="Pyrv_flavodox_OxRed_cen"/>
</dbReference>
<evidence type="ECO:0000256" key="1">
    <source>
        <dbReference type="ARBA" id="ARBA00022448"/>
    </source>
</evidence>
<keyword evidence="1" id="KW-0813">Transport</keyword>
<dbReference type="FunFam" id="3.40.50.970:FF:000012">
    <property type="entry name" value="Pyruvate:ferredoxin (Flavodoxin) oxidoreductase"/>
    <property type="match status" value="1"/>
</dbReference>
<feature type="domain" description="4Fe-4S ferredoxin-type" evidence="8">
    <location>
        <begin position="776"/>
        <end position="805"/>
    </location>
</feature>